<dbReference type="Proteomes" id="UP000011081">
    <property type="component" value="Unassembled WGS sequence"/>
</dbReference>
<dbReference type="RefSeq" id="XP_008073250.1">
    <property type="nucleotide sequence ID" value="XM_008075059.1"/>
</dbReference>
<dbReference type="EMBL" id="GL877406">
    <property type="protein sequence ID" value="ELA48257.2"/>
    <property type="molecule type" value="Genomic_DNA"/>
</dbReference>
<accession>L2GY21</accession>
<evidence type="ECO:0000313" key="2">
    <source>
        <dbReference type="EMBL" id="ELA48257.2"/>
    </source>
</evidence>
<evidence type="ECO:0000256" key="1">
    <source>
        <dbReference type="SAM" id="MobiDB-lite"/>
    </source>
</evidence>
<dbReference type="HOGENOM" id="CLU_1005389_0_0_1"/>
<proteinExistence type="predicted"/>
<dbReference type="OMA" id="DEKCYLY"/>
<organism evidence="2 3">
    <name type="scientific">Vavraia culicis (isolate floridensis)</name>
    <name type="common">Microsporidian parasite</name>
    <dbReference type="NCBI Taxonomy" id="948595"/>
    <lineage>
        <taxon>Eukaryota</taxon>
        <taxon>Fungi</taxon>
        <taxon>Fungi incertae sedis</taxon>
        <taxon>Microsporidia</taxon>
        <taxon>Pleistophoridae</taxon>
        <taxon>Vavraia</taxon>
    </lineage>
</organism>
<feature type="compositionally biased region" description="Basic and acidic residues" evidence="1">
    <location>
        <begin position="8"/>
        <end position="39"/>
    </location>
</feature>
<protein>
    <recommendedName>
        <fullName evidence="4">CCAAT-binding factor domain-containing protein</fullName>
    </recommendedName>
</protein>
<dbReference type="OrthoDB" id="10387184at2759"/>
<feature type="region of interest" description="Disordered" evidence="1">
    <location>
        <begin position="1"/>
        <end position="39"/>
    </location>
</feature>
<dbReference type="VEuPathDB" id="MicrosporidiaDB:VCUG_00298"/>
<evidence type="ECO:0008006" key="4">
    <source>
        <dbReference type="Google" id="ProtNLM"/>
    </source>
</evidence>
<dbReference type="GeneID" id="19878187"/>
<dbReference type="AlphaFoldDB" id="L2GY21"/>
<dbReference type="InParanoid" id="L2GY21"/>
<evidence type="ECO:0000313" key="3">
    <source>
        <dbReference type="Proteomes" id="UP000011081"/>
    </source>
</evidence>
<sequence>MELPCPMTERENKQTEHAKTRIDDEIDSHPNKQTEEPKLTTEQKIEKIITYFDTKKIRRKRFRKSICYLKRLPSAVDENLDMVFVNIFKLKLSDDEKCYLYTNMVDLIFLMDEPKILADQIYADASSNQRCSFLACKCLFILLTEYNFYCSDFLNIFLGYFDQQITNNTDEMCDFVIQIVNRMCLSFADASRLVNAMKQHLLSFSSGKTYVILNAMCFLMKKHVLLHEKLVKNNKFWELDVLEHSIEPIKCLAQAVKYNKAHNFQLNYDEEVERVFNK</sequence>
<keyword evidence="3" id="KW-1185">Reference proteome</keyword>
<gene>
    <name evidence="2" type="ORF">VCUG_00298</name>
</gene>
<name>L2GY21_VAVCU</name>
<reference evidence="3" key="1">
    <citation type="submission" date="2011-03" db="EMBL/GenBank/DDBJ databases">
        <title>The genome sequence of Vavraia culicis strain floridensis.</title>
        <authorList>
            <consortium name="The Broad Institute Genome Sequencing Platform"/>
            <person name="Cuomo C."/>
            <person name="Becnel J."/>
            <person name="Sanscrainte N."/>
            <person name="Young S.K."/>
            <person name="Zeng Q."/>
            <person name="Gargeya S."/>
            <person name="Fitzgerald M."/>
            <person name="Haas B."/>
            <person name="Abouelleil A."/>
            <person name="Alvarado L."/>
            <person name="Arachchi H.M."/>
            <person name="Berlin A."/>
            <person name="Chapman S.B."/>
            <person name="Gearin G."/>
            <person name="Goldberg J."/>
            <person name="Griggs A."/>
            <person name="Gujja S."/>
            <person name="Hansen M."/>
            <person name="Heiman D."/>
            <person name="Howarth C."/>
            <person name="Larimer J."/>
            <person name="Lui A."/>
            <person name="MacDonald P.J.P."/>
            <person name="McCowen C."/>
            <person name="Montmayeur A."/>
            <person name="Murphy C."/>
            <person name="Neiman D."/>
            <person name="Pearson M."/>
            <person name="Priest M."/>
            <person name="Roberts A."/>
            <person name="Saif S."/>
            <person name="Shea T."/>
            <person name="Sisk P."/>
            <person name="Stolte C."/>
            <person name="Sykes S."/>
            <person name="Wortman J."/>
            <person name="Nusbaum C."/>
            <person name="Birren B."/>
        </authorList>
    </citation>
    <scope>NUCLEOTIDE SEQUENCE [LARGE SCALE GENOMIC DNA]</scope>
    <source>
        <strain evidence="3">floridensis</strain>
    </source>
</reference>